<sequence>MAHYKDAFKEHTWKKVLSIQLSASEYKSFSAATHDVDSVINKAVIKPNLLVRYIRVQKMRYIWDDDRNQFTKSGYDFGKILEDHYTCVSIHDNFGNGFLKEEQDVRVSGKVFCVVDTNSSTI</sequence>
<keyword evidence="2" id="KW-1185">Reference proteome</keyword>
<dbReference type="EMBL" id="CAUEEQ010011117">
    <property type="protein sequence ID" value="CAJ0935184.1"/>
    <property type="molecule type" value="Genomic_DNA"/>
</dbReference>
<organism evidence="1 2">
    <name type="scientific">Ranitomeya imitator</name>
    <name type="common">mimic poison frog</name>
    <dbReference type="NCBI Taxonomy" id="111125"/>
    <lineage>
        <taxon>Eukaryota</taxon>
        <taxon>Metazoa</taxon>
        <taxon>Chordata</taxon>
        <taxon>Craniata</taxon>
        <taxon>Vertebrata</taxon>
        <taxon>Euteleostomi</taxon>
        <taxon>Amphibia</taxon>
        <taxon>Batrachia</taxon>
        <taxon>Anura</taxon>
        <taxon>Neobatrachia</taxon>
        <taxon>Hyloidea</taxon>
        <taxon>Dendrobatidae</taxon>
        <taxon>Dendrobatinae</taxon>
        <taxon>Ranitomeya</taxon>
    </lineage>
</organism>
<evidence type="ECO:0000313" key="2">
    <source>
        <dbReference type="Proteomes" id="UP001176940"/>
    </source>
</evidence>
<dbReference type="Proteomes" id="UP001176940">
    <property type="component" value="Unassembled WGS sequence"/>
</dbReference>
<proteinExistence type="predicted"/>
<evidence type="ECO:0000313" key="1">
    <source>
        <dbReference type="EMBL" id="CAJ0935184.1"/>
    </source>
</evidence>
<comment type="caution">
    <text evidence="1">The sequence shown here is derived from an EMBL/GenBank/DDBJ whole genome shotgun (WGS) entry which is preliminary data.</text>
</comment>
<reference evidence="1" key="1">
    <citation type="submission" date="2023-07" db="EMBL/GenBank/DDBJ databases">
        <authorList>
            <person name="Stuckert A."/>
        </authorList>
    </citation>
    <scope>NUCLEOTIDE SEQUENCE</scope>
</reference>
<accession>A0ABN9L7K0</accession>
<protein>
    <submittedName>
        <fullName evidence="1">Uncharacterized protein</fullName>
    </submittedName>
</protein>
<name>A0ABN9L7K0_9NEOB</name>
<gene>
    <name evidence="1" type="ORF">RIMI_LOCUS6255115</name>
</gene>